<evidence type="ECO:0000256" key="3">
    <source>
        <dbReference type="ARBA" id="ARBA00038050"/>
    </source>
</evidence>
<keyword evidence="2 7" id="KW-0378">Hydrolase</keyword>
<dbReference type="NCBIfam" id="TIGR00283">
    <property type="entry name" value="arch_pth2"/>
    <property type="match status" value="1"/>
</dbReference>
<dbReference type="Gene3D" id="3.40.1490.10">
    <property type="entry name" value="Bit1"/>
    <property type="match status" value="1"/>
</dbReference>
<sequence length="154" mass="16447">MQLPEVGGYVLCTITGFGLGCILRRPQNLRYIGQLATKNCKMVMVVRNDLSMGTGKIAAQCAHAAVSAVTQIQKTDNSTLQLWLLAGQPKIVVQCNDKNELMNVVIKASEAGINTVFVRDAGRTQVEAGTETVCAVGPATSSEVNKITGRLKLL</sequence>
<evidence type="ECO:0000313" key="7">
    <source>
        <dbReference type="EMBL" id="CAB3265304.1"/>
    </source>
</evidence>
<dbReference type="PANTHER" id="PTHR12649">
    <property type="entry name" value="PEPTIDYL-TRNA HYDROLASE 2"/>
    <property type="match status" value="1"/>
</dbReference>
<organism evidence="7">
    <name type="scientific">Phallusia mammillata</name>
    <dbReference type="NCBI Taxonomy" id="59560"/>
    <lineage>
        <taxon>Eukaryota</taxon>
        <taxon>Metazoa</taxon>
        <taxon>Chordata</taxon>
        <taxon>Tunicata</taxon>
        <taxon>Ascidiacea</taxon>
        <taxon>Phlebobranchia</taxon>
        <taxon>Ascidiidae</taxon>
        <taxon>Phallusia</taxon>
    </lineage>
</organism>
<reference evidence="7" key="1">
    <citation type="submission" date="2020-04" db="EMBL/GenBank/DDBJ databases">
        <authorList>
            <person name="Neveu A P."/>
        </authorList>
    </citation>
    <scope>NUCLEOTIDE SEQUENCE</scope>
    <source>
        <tissue evidence="7">Whole embryo</tissue>
    </source>
</reference>
<comment type="catalytic activity">
    <reaction evidence="4">
        <text>an N-acyl-L-alpha-aminoacyl-tRNA + H2O = an N-acyl-L-amino acid + a tRNA + H(+)</text>
        <dbReference type="Rhea" id="RHEA:54448"/>
        <dbReference type="Rhea" id="RHEA-COMP:10123"/>
        <dbReference type="Rhea" id="RHEA-COMP:13883"/>
        <dbReference type="ChEBI" id="CHEBI:15377"/>
        <dbReference type="ChEBI" id="CHEBI:15378"/>
        <dbReference type="ChEBI" id="CHEBI:59874"/>
        <dbReference type="ChEBI" id="CHEBI:78442"/>
        <dbReference type="ChEBI" id="CHEBI:138191"/>
        <dbReference type="EC" id="3.1.1.29"/>
    </reaction>
</comment>
<dbReference type="AlphaFoldDB" id="A0A6F9DPE1"/>
<dbReference type="GO" id="GO:0005829">
    <property type="term" value="C:cytosol"/>
    <property type="evidence" value="ECO:0007669"/>
    <property type="project" value="TreeGrafter"/>
</dbReference>
<accession>A0A6F9DPE1</accession>
<dbReference type="EC" id="3.1.1.29" evidence="1"/>
<dbReference type="EMBL" id="LR789442">
    <property type="protein sequence ID" value="CAB3265304.1"/>
    <property type="molecule type" value="mRNA"/>
</dbReference>
<comment type="similarity">
    <text evidence="3">Belongs to the PTH2 family.</text>
</comment>
<dbReference type="CDD" id="cd02430">
    <property type="entry name" value="PTH2"/>
    <property type="match status" value="1"/>
</dbReference>
<name>A0A6F9DPE1_9ASCI</name>
<evidence type="ECO:0000256" key="6">
    <source>
        <dbReference type="ARBA" id="ARBA00067311"/>
    </source>
</evidence>
<dbReference type="GO" id="GO:0004045">
    <property type="term" value="F:peptidyl-tRNA hydrolase activity"/>
    <property type="evidence" value="ECO:0007669"/>
    <property type="project" value="UniProtKB-EC"/>
</dbReference>
<dbReference type="FunFam" id="3.40.1490.10:FF:000001">
    <property type="entry name" value="Peptidyl-tRNA hydrolase 2"/>
    <property type="match status" value="1"/>
</dbReference>
<dbReference type="Pfam" id="PF01981">
    <property type="entry name" value="PTH2"/>
    <property type="match status" value="1"/>
</dbReference>
<dbReference type="PANTHER" id="PTHR12649:SF11">
    <property type="entry name" value="PEPTIDYL-TRNA HYDROLASE 2, MITOCHONDRIAL"/>
    <property type="match status" value="1"/>
</dbReference>
<gene>
    <name evidence="7" type="primary">Ptrh2-002</name>
</gene>
<evidence type="ECO:0000256" key="2">
    <source>
        <dbReference type="ARBA" id="ARBA00022801"/>
    </source>
</evidence>
<dbReference type="NCBIfam" id="NF003314">
    <property type="entry name" value="PRK04322.1"/>
    <property type="match status" value="1"/>
</dbReference>
<comment type="function">
    <text evidence="5">Peptidyl-tRNA hydrolase which releases tRNAs from the ribosome during protein synthesis. Promotes caspase-independent apoptosis by regulating the function of two transcriptional regulators, AES and TLE1.</text>
</comment>
<protein>
    <recommendedName>
        <fullName evidence="6">Peptidyl-tRNA hydrolase 2, mitochondrial</fullName>
        <ecNumber evidence="1">3.1.1.29</ecNumber>
    </recommendedName>
</protein>
<evidence type="ECO:0000256" key="1">
    <source>
        <dbReference type="ARBA" id="ARBA00013260"/>
    </source>
</evidence>
<dbReference type="SUPFAM" id="SSF102462">
    <property type="entry name" value="Peptidyl-tRNA hydrolase II"/>
    <property type="match status" value="1"/>
</dbReference>
<proteinExistence type="evidence at transcript level"/>
<evidence type="ECO:0000256" key="4">
    <source>
        <dbReference type="ARBA" id="ARBA00048707"/>
    </source>
</evidence>
<dbReference type="InterPro" id="IPR002833">
    <property type="entry name" value="PTH2"/>
</dbReference>
<dbReference type="InterPro" id="IPR023476">
    <property type="entry name" value="Pep_tRNA_hydro_II_dom_sf"/>
</dbReference>
<evidence type="ECO:0000256" key="5">
    <source>
        <dbReference type="ARBA" id="ARBA00059027"/>
    </source>
</evidence>